<evidence type="ECO:0000313" key="2">
    <source>
        <dbReference type="EMBL" id="PNX75115.1"/>
    </source>
</evidence>
<organism evidence="2 3">
    <name type="scientific">Trifolium pratense</name>
    <name type="common">Red clover</name>
    <dbReference type="NCBI Taxonomy" id="57577"/>
    <lineage>
        <taxon>Eukaryota</taxon>
        <taxon>Viridiplantae</taxon>
        <taxon>Streptophyta</taxon>
        <taxon>Embryophyta</taxon>
        <taxon>Tracheophyta</taxon>
        <taxon>Spermatophyta</taxon>
        <taxon>Magnoliopsida</taxon>
        <taxon>eudicotyledons</taxon>
        <taxon>Gunneridae</taxon>
        <taxon>Pentapetalae</taxon>
        <taxon>rosids</taxon>
        <taxon>fabids</taxon>
        <taxon>Fabales</taxon>
        <taxon>Fabaceae</taxon>
        <taxon>Papilionoideae</taxon>
        <taxon>50 kb inversion clade</taxon>
        <taxon>NPAAA clade</taxon>
        <taxon>Hologalegina</taxon>
        <taxon>IRL clade</taxon>
        <taxon>Trifolieae</taxon>
        <taxon>Trifolium</taxon>
    </lineage>
</organism>
<dbReference type="Proteomes" id="UP000236291">
    <property type="component" value="Unassembled WGS sequence"/>
</dbReference>
<accession>A0A2K3L998</accession>
<dbReference type="AlphaFoldDB" id="A0A2K3L998"/>
<reference evidence="2 3" key="1">
    <citation type="journal article" date="2014" name="Am. J. Bot.">
        <title>Genome assembly and annotation for red clover (Trifolium pratense; Fabaceae).</title>
        <authorList>
            <person name="Istvanek J."/>
            <person name="Jaros M."/>
            <person name="Krenek A."/>
            <person name="Repkova J."/>
        </authorList>
    </citation>
    <scope>NUCLEOTIDE SEQUENCE [LARGE SCALE GENOMIC DNA]</scope>
    <source>
        <strain evidence="3">cv. Tatra</strain>
        <tissue evidence="2">Young leaves</tissue>
    </source>
</reference>
<name>A0A2K3L998_TRIPR</name>
<feature type="domain" description="KIB1-4 beta-propeller" evidence="1">
    <location>
        <begin position="47"/>
        <end position="297"/>
    </location>
</feature>
<protein>
    <submittedName>
        <fullName evidence="2">F-box protein</fullName>
    </submittedName>
</protein>
<comment type="caution">
    <text evidence="2">The sequence shown here is derived from an EMBL/GenBank/DDBJ whole genome shotgun (WGS) entry which is preliminary data.</text>
</comment>
<evidence type="ECO:0000259" key="1">
    <source>
        <dbReference type="Pfam" id="PF03478"/>
    </source>
</evidence>
<feature type="non-terminal residue" evidence="2">
    <location>
        <position position="478"/>
    </location>
</feature>
<gene>
    <name evidence="2" type="ORF">L195_g031046</name>
</gene>
<dbReference type="Pfam" id="PF03478">
    <property type="entry name" value="Beta-prop_KIB1-4"/>
    <property type="match status" value="1"/>
</dbReference>
<dbReference type="InterPro" id="IPR005174">
    <property type="entry name" value="KIB1-4_b-propeller"/>
</dbReference>
<dbReference type="PANTHER" id="PTHR40891:SF1">
    <property type="entry name" value="DUF295 DOMAIN-CONTAINING PROTEIN"/>
    <property type="match status" value="1"/>
</dbReference>
<dbReference type="EMBL" id="ASHM01028554">
    <property type="protein sequence ID" value="PNX75115.1"/>
    <property type="molecule type" value="Genomic_DNA"/>
</dbReference>
<proteinExistence type="predicted"/>
<dbReference type="PANTHER" id="PTHR40891">
    <property type="entry name" value="DUF295 DOMAIN-CONTAINING PROTEIN"/>
    <property type="match status" value="1"/>
</dbReference>
<reference evidence="2 3" key="2">
    <citation type="journal article" date="2017" name="Front. Plant Sci.">
        <title>Gene Classification and Mining of Molecular Markers Useful in Red Clover (Trifolium pratense) Breeding.</title>
        <authorList>
            <person name="Istvanek J."/>
            <person name="Dluhosova J."/>
            <person name="Dluhos P."/>
            <person name="Patkova L."/>
            <person name="Nedelnik J."/>
            <person name="Repkova J."/>
        </authorList>
    </citation>
    <scope>NUCLEOTIDE SEQUENCE [LARGE SCALE GENOMIC DNA]</scope>
    <source>
        <strain evidence="3">cv. Tatra</strain>
        <tissue evidence="2">Young leaves</tissue>
    </source>
</reference>
<evidence type="ECO:0000313" key="3">
    <source>
        <dbReference type="Proteomes" id="UP000236291"/>
    </source>
</evidence>
<sequence>MEGNTGEKQQYLPPPQQYPWLLYLNNEKGEKNQIFCSILDPTVTCTTSFAELGDANQLTAQHGWFLLENRISNAHEIFLWNPCSLQKFELPHLTCDVDIGDCILSSSPTATDQVCDIFLFSSNTASIFYYQLGDDQWTEIDYLEDLVMAMKSKNVTLAARCKIYLTNPIYCNGCLYAESIGCYLVEIEKYGYRGLKINPMVDLMPRLAPTRYHHIRQLLGSNNELFRIEILHTLDKVISVVVYKFEFSLSMWRKVKSIKDRMLFISNVGSPFACQAINPETEGGRICFTLANSNFVYIYNIEEKSLMFSQPLPNLPEMSSSLMWFMPDIRMRADIFREERRKAKTREKGSICGTINLNEKGDTTTGEFYLPFDMVGMIAKHLYGFDYLHFRATDKLFRLAAPPVQWNAMSMLRFDDHSVLCPFLVFIDMDNVFTFVHLKLGLKYKYSIKLPEVIFLGGNANGRQYLINSDCEICYSKD</sequence>